<gene>
    <name evidence="5" type="primary">scpB</name>
    <name evidence="5" type="ORF">IQ260_06620</name>
</gene>
<dbReference type="GO" id="GO:0051304">
    <property type="term" value="P:chromosome separation"/>
    <property type="evidence" value="ECO:0007669"/>
    <property type="project" value="InterPro"/>
</dbReference>
<protein>
    <submittedName>
        <fullName evidence="5">SMC-Scp complex subunit ScpB</fullName>
    </submittedName>
</protein>
<dbReference type="Gene3D" id="1.10.10.10">
    <property type="entry name" value="Winged helix-like DNA-binding domain superfamily/Winged helix DNA-binding domain"/>
    <property type="match status" value="2"/>
</dbReference>
<dbReference type="RefSeq" id="WP_193991995.1">
    <property type="nucleotide sequence ID" value="NZ_JADEXP010000037.1"/>
</dbReference>
<dbReference type="InterPro" id="IPR036390">
    <property type="entry name" value="WH_DNA-bd_sf"/>
</dbReference>
<reference evidence="5" key="1">
    <citation type="submission" date="2020-10" db="EMBL/GenBank/DDBJ databases">
        <authorList>
            <person name="Castelo-Branco R."/>
            <person name="Eusebio N."/>
            <person name="Adriana R."/>
            <person name="Vieira A."/>
            <person name="Brugerolle De Fraissinette N."/>
            <person name="Rezende De Castro R."/>
            <person name="Schneider M.P."/>
            <person name="Vasconcelos V."/>
            <person name="Leao P.N."/>
        </authorList>
    </citation>
    <scope>NUCLEOTIDE SEQUENCE</scope>
    <source>
        <strain evidence="5">LEGE 11479</strain>
    </source>
</reference>
<dbReference type="SUPFAM" id="SSF46785">
    <property type="entry name" value="Winged helix' DNA-binding domain"/>
    <property type="match status" value="2"/>
</dbReference>
<keyword evidence="6" id="KW-1185">Reference proteome</keyword>
<dbReference type="NCBIfam" id="TIGR00281">
    <property type="entry name" value="SMC-Scp complex subunit ScpB"/>
    <property type="match status" value="1"/>
</dbReference>
<dbReference type="PIRSF" id="PIRSF019345">
    <property type="entry name" value="ScpB"/>
    <property type="match status" value="1"/>
</dbReference>
<keyword evidence="2" id="KW-0132">Cell division</keyword>
<dbReference type="Pfam" id="PF04079">
    <property type="entry name" value="SMC_ScpB"/>
    <property type="match status" value="1"/>
</dbReference>
<keyword evidence="3" id="KW-0159">Chromosome partition</keyword>
<comment type="caution">
    <text evidence="5">The sequence shown here is derived from an EMBL/GenBank/DDBJ whole genome shotgun (WGS) entry which is preliminary data.</text>
</comment>
<evidence type="ECO:0000256" key="4">
    <source>
        <dbReference type="ARBA" id="ARBA00023306"/>
    </source>
</evidence>
<organism evidence="5 6">
    <name type="scientific">Leptolyngbya cf. ectocarpi LEGE 11479</name>
    <dbReference type="NCBI Taxonomy" id="1828722"/>
    <lineage>
        <taxon>Bacteria</taxon>
        <taxon>Bacillati</taxon>
        <taxon>Cyanobacteriota</taxon>
        <taxon>Cyanophyceae</taxon>
        <taxon>Leptolyngbyales</taxon>
        <taxon>Leptolyngbyaceae</taxon>
        <taxon>Leptolyngbya group</taxon>
        <taxon>Leptolyngbya</taxon>
    </lineage>
</organism>
<accession>A0A928WZR9</accession>
<dbReference type="AlphaFoldDB" id="A0A928WZR9"/>
<dbReference type="PANTHER" id="PTHR34298:SF2">
    <property type="entry name" value="SEGREGATION AND CONDENSATION PROTEIN B"/>
    <property type="match status" value="1"/>
</dbReference>
<evidence type="ECO:0000256" key="3">
    <source>
        <dbReference type="ARBA" id="ARBA00022829"/>
    </source>
</evidence>
<dbReference type="InterPro" id="IPR005234">
    <property type="entry name" value="ScpB_csome_segregation"/>
</dbReference>
<keyword evidence="4" id="KW-0131">Cell cycle</keyword>
<evidence type="ECO:0000313" key="5">
    <source>
        <dbReference type="EMBL" id="MBE9066322.1"/>
    </source>
</evidence>
<evidence type="ECO:0000256" key="1">
    <source>
        <dbReference type="ARBA" id="ARBA00022490"/>
    </source>
</evidence>
<evidence type="ECO:0000256" key="2">
    <source>
        <dbReference type="ARBA" id="ARBA00022618"/>
    </source>
</evidence>
<dbReference type="EMBL" id="JADEXP010000037">
    <property type="protein sequence ID" value="MBE9066322.1"/>
    <property type="molecule type" value="Genomic_DNA"/>
</dbReference>
<name>A0A928WZR9_LEPEC</name>
<dbReference type="GO" id="GO:0051301">
    <property type="term" value="P:cell division"/>
    <property type="evidence" value="ECO:0007669"/>
    <property type="project" value="UniProtKB-KW"/>
</dbReference>
<dbReference type="InterPro" id="IPR036388">
    <property type="entry name" value="WH-like_DNA-bd_sf"/>
</dbReference>
<keyword evidence="1" id="KW-0963">Cytoplasm</keyword>
<evidence type="ECO:0000313" key="6">
    <source>
        <dbReference type="Proteomes" id="UP000615026"/>
    </source>
</evidence>
<sequence>MASLSHTIEAILYLKAKPLTIGQIAEYASCDKDAAEEGLIQLMGAYAHREGALEIAETENGYSLQLRQPFKPLLDELIPLDIGLGALRTLAAIAMRGPLSQTDLVDLRGSGAYGHVHDLVDQGFVRRRRQADGRSFWLQVTEKFYQRFEIDKLPQINLPEAVEDAPESSQLSIVETADNTALESTSAIMPEASPSLEIDADPVVISEA</sequence>
<dbReference type="PANTHER" id="PTHR34298">
    <property type="entry name" value="SEGREGATION AND CONDENSATION PROTEIN B"/>
    <property type="match status" value="1"/>
</dbReference>
<proteinExistence type="predicted"/>
<dbReference type="Proteomes" id="UP000615026">
    <property type="component" value="Unassembled WGS sequence"/>
</dbReference>